<gene>
    <name evidence="2" type="ORF">L3X38_011999</name>
</gene>
<evidence type="ECO:0000256" key="1">
    <source>
        <dbReference type="SAM" id="MobiDB-lite"/>
    </source>
</evidence>
<accession>A0AAD4ZEU0</accession>
<evidence type="ECO:0000313" key="2">
    <source>
        <dbReference type="EMBL" id="KAI5344122.1"/>
    </source>
</evidence>
<comment type="caution">
    <text evidence="2">The sequence shown here is derived from an EMBL/GenBank/DDBJ whole genome shotgun (WGS) entry which is preliminary data.</text>
</comment>
<keyword evidence="3" id="KW-1185">Reference proteome</keyword>
<dbReference type="EMBL" id="JAJFAZ020000002">
    <property type="protein sequence ID" value="KAI5344122.1"/>
    <property type="molecule type" value="Genomic_DNA"/>
</dbReference>
<name>A0AAD4ZEU0_PRUDU</name>
<reference evidence="2 3" key="1">
    <citation type="journal article" date="2022" name="G3 (Bethesda)">
        <title>Whole-genome sequence and methylome profiling of the almond [Prunus dulcis (Mill.) D.A. Webb] cultivar 'Nonpareil'.</title>
        <authorList>
            <person name="D'Amico-Willman K.M."/>
            <person name="Ouma W.Z."/>
            <person name="Meulia T."/>
            <person name="Sideli G.M."/>
            <person name="Gradziel T.M."/>
            <person name="Fresnedo-Ramirez J."/>
        </authorList>
    </citation>
    <scope>NUCLEOTIDE SEQUENCE [LARGE SCALE GENOMIC DNA]</scope>
    <source>
        <strain evidence="2">Clone GOH B32 T37-40</strain>
    </source>
</reference>
<feature type="compositionally biased region" description="Polar residues" evidence="1">
    <location>
        <begin position="1"/>
        <end position="13"/>
    </location>
</feature>
<sequence>MHSRSAADSSSVVTPDASRSRPSSSLCWYSSTDSLASHHPPISHFVSPACSHRYTTVVCHRPLLIEEDFDLSRFGYTFIDFLSWHRLLQLVRGLPLPNFQIVREFYANFPDVFTASAALSGLLVCAWDSYSIQFPLYFGCPWSGSYSLW</sequence>
<dbReference type="Proteomes" id="UP001054821">
    <property type="component" value="Chromosome 2"/>
</dbReference>
<proteinExistence type="predicted"/>
<evidence type="ECO:0000313" key="3">
    <source>
        <dbReference type="Proteomes" id="UP001054821"/>
    </source>
</evidence>
<dbReference type="AlphaFoldDB" id="A0AAD4ZEU0"/>
<protein>
    <submittedName>
        <fullName evidence="2">Uncharacterized protein</fullName>
    </submittedName>
</protein>
<feature type="region of interest" description="Disordered" evidence="1">
    <location>
        <begin position="1"/>
        <end position="24"/>
    </location>
</feature>
<organism evidence="2 3">
    <name type="scientific">Prunus dulcis</name>
    <name type="common">Almond</name>
    <name type="synonym">Amygdalus dulcis</name>
    <dbReference type="NCBI Taxonomy" id="3755"/>
    <lineage>
        <taxon>Eukaryota</taxon>
        <taxon>Viridiplantae</taxon>
        <taxon>Streptophyta</taxon>
        <taxon>Embryophyta</taxon>
        <taxon>Tracheophyta</taxon>
        <taxon>Spermatophyta</taxon>
        <taxon>Magnoliopsida</taxon>
        <taxon>eudicotyledons</taxon>
        <taxon>Gunneridae</taxon>
        <taxon>Pentapetalae</taxon>
        <taxon>rosids</taxon>
        <taxon>fabids</taxon>
        <taxon>Rosales</taxon>
        <taxon>Rosaceae</taxon>
        <taxon>Amygdaloideae</taxon>
        <taxon>Amygdaleae</taxon>
        <taxon>Prunus</taxon>
    </lineage>
</organism>